<sequence length="85" mass="9301">MDELLRQVAYRRNTSKGDLIRNYVERGLDADRETLRPQGEAKAAASPKAETKQVRSAGGTTVKPMASRGRKKKSESSPRKVAATA</sequence>
<reference evidence="3" key="1">
    <citation type="journal article" date="2019" name="Int. J. Syst. Evol. Microbiol.">
        <title>The Global Catalogue of Microorganisms (GCM) 10K type strain sequencing project: providing services to taxonomists for standard genome sequencing and annotation.</title>
        <authorList>
            <consortium name="The Broad Institute Genomics Platform"/>
            <consortium name="The Broad Institute Genome Sequencing Center for Infectious Disease"/>
            <person name="Wu L."/>
            <person name="Ma J."/>
        </authorList>
    </citation>
    <scope>NUCLEOTIDE SEQUENCE [LARGE SCALE GENOMIC DNA]</scope>
    <source>
        <strain evidence="3">KCTC 52094</strain>
    </source>
</reference>
<protein>
    <recommendedName>
        <fullName evidence="4">Ribbon-helix-helix protein CopG domain-containing protein</fullName>
    </recommendedName>
</protein>
<evidence type="ECO:0000313" key="3">
    <source>
        <dbReference type="Proteomes" id="UP001595593"/>
    </source>
</evidence>
<proteinExistence type="predicted"/>
<name>A0ABV7FXI1_9PROT</name>
<organism evidence="2 3">
    <name type="scientific">Teichococcus globiformis</name>
    <dbReference type="NCBI Taxonomy" id="2307229"/>
    <lineage>
        <taxon>Bacteria</taxon>
        <taxon>Pseudomonadati</taxon>
        <taxon>Pseudomonadota</taxon>
        <taxon>Alphaproteobacteria</taxon>
        <taxon>Acetobacterales</taxon>
        <taxon>Roseomonadaceae</taxon>
        <taxon>Roseomonas</taxon>
    </lineage>
</organism>
<gene>
    <name evidence="2" type="ORF">ACFOD4_08585</name>
</gene>
<evidence type="ECO:0000256" key="1">
    <source>
        <dbReference type="SAM" id="MobiDB-lite"/>
    </source>
</evidence>
<keyword evidence="3" id="KW-1185">Reference proteome</keyword>
<accession>A0ABV7FXI1</accession>
<dbReference type="EMBL" id="JBHRTN010000008">
    <property type="protein sequence ID" value="MFC3125114.1"/>
    <property type="molecule type" value="Genomic_DNA"/>
</dbReference>
<evidence type="ECO:0000313" key="2">
    <source>
        <dbReference type="EMBL" id="MFC3125114.1"/>
    </source>
</evidence>
<comment type="caution">
    <text evidence="2">The sequence shown here is derived from an EMBL/GenBank/DDBJ whole genome shotgun (WGS) entry which is preliminary data.</text>
</comment>
<dbReference type="Proteomes" id="UP001595593">
    <property type="component" value="Unassembled WGS sequence"/>
</dbReference>
<evidence type="ECO:0008006" key="4">
    <source>
        <dbReference type="Google" id="ProtNLM"/>
    </source>
</evidence>
<dbReference type="RefSeq" id="WP_379595598.1">
    <property type="nucleotide sequence ID" value="NZ_JBHRTN010000008.1"/>
</dbReference>
<feature type="region of interest" description="Disordered" evidence="1">
    <location>
        <begin position="31"/>
        <end position="85"/>
    </location>
</feature>